<dbReference type="PANTHER" id="PTHR31182">
    <property type="entry name" value="C2 NT-TYPE DOMAIN-CONTAINING PROTEIN"/>
    <property type="match status" value="1"/>
</dbReference>
<proteinExistence type="predicted"/>
<dbReference type="Proteomes" id="UP000515121">
    <property type="component" value="Unplaced"/>
</dbReference>
<feature type="domain" description="C2 NT-type" evidence="2">
    <location>
        <begin position="9"/>
        <end position="172"/>
    </location>
</feature>
<name>A0A6P6AQ35_DURZI</name>
<evidence type="ECO:0000313" key="4">
    <source>
        <dbReference type="RefSeq" id="XP_022766935.1"/>
    </source>
</evidence>
<organism evidence="3 4">
    <name type="scientific">Durio zibethinus</name>
    <name type="common">Durian</name>
    <dbReference type="NCBI Taxonomy" id="66656"/>
    <lineage>
        <taxon>Eukaryota</taxon>
        <taxon>Viridiplantae</taxon>
        <taxon>Streptophyta</taxon>
        <taxon>Embryophyta</taxon>
        <taxon>Tracheophyta</taxon>
        <taxon>Spermatophyta</taxon>
        <taxon>Magnoliopsida</taxon>
        <taxon>eudicotyledons</taxon>
        <taxon>Gunneridae</taxon>
        <taxon>Pentapetalae</taxon>
        <taxon>rosids</taxon>
        <taxon>malvids</taxon>
        <taxon>Malvales</taxon>
        <taxon>Malvaceae</taxon>
        <taxon>Helicteroideae</taxon>
        <taxon>Durio</taxon>
    </lineage>
</organism>
<reference evidence="4" key="1">
    <citation type="submission" date="2025-08" db="UniProtKB">
        <authorList>
            <consortium name="RefSeq"/>
        </authorList>
    </citation>
    <scope>IDENTIFICATION</scope>
    <source>
        <tissue evidence="4">Fruit stalk</tissue>
    </source>
</reference>
<accession>A0A6P6AQ35</accession>
<feature type="compositionally biased region" description="Acidic residues" evidence="1">
    <location>
        <begin position="197"/>
        <end position="218"/>
    </location>
</feature>
<keyword evidence="3" id="KW-1185">Reference proteome</keyword>
<dbReference type="GeneID" id="111311640"/>
<dbReference type="PANTHER" id="PTHR31182:SF15">
    <property type="entry name" value="F26K24.5 PROTEIN"/>
    <property type="match status" value="1"/>
</dbReference>
<evidence type="ECO:0000259" key="2">
    <source>
        <dbReference type="PROSITE" id="PS51840"/>
    </source>
</evidence>
<feature type="compositionally biased region" description="Basic and acidic residues" evidence="1">
    <location>
        <begin position="181"/>
        <end position="196"/>
    </location>
</feature>
<evidence type="ECO:0000313" key="3">
    <source>
        <dbReference type="Proteomes" id="UP000515121"/>
    </source>
</evidence>
<dbReference type="AlphaFoldDB" id="A0A6P6AQ35"/>
<evidence type="ECO:0000256" key="1">
    <source>
        <dbReference type="SAM" id="MobiDB-lite"/>
    </source>
</evidence>
<dbReference type="RefSeq" id="XP_022766935.1">
    <property type="nucleotide sequence ID" value="XM_022911200.1"/>
</dbReference>
<dbReference type="InterPro" id="IPR019448">
    <property type="entry name" value="NT-C2"/>
</dbReference>
<gene>
    <name evidence="4" type="primary">LOC111311640</name>
</gene>
<protein>
    <submittedName>
        <fullName evidence="4">Uncharacterized protein LOC111311640 isoform X2</fullName>
    </submittedName>
</protein>
<dbReference type="PROSITE" id="PS51840">
    <property type="entry name" value="C2_NT"/>
    <property type="match status" value="1"/>
</dbReference>
<feature type="region of interest" description="Disordered" evidence="1">
    <location>
        <begin position="181"/>
        <end position="220"/>
    </location>
</feature>
<sequence>MVVKMMRWRPWPPLVSKKYEVKLIVRSLEGWDLVGEGGEKPEQLSVEIRWKGPKASLSSLRRTVKRNFTKVVDSVDENGVVVWDEEFQTLCSLSAYKENVFHPWEIAFSVLNISLSMLELRTAQETIEPVQTALVPVASPLRSGETVTMEKDEVSAIKAGLRKVKIFTEYVSARRAKKACREDDGSDGRCSARSDDGEYPLDTDSVDGSEEGESDEVKDDSAVRKSFSYGTLAYANYAGGSFYSSMRVSEEGEDWVYYSNRKSDVGCSNVEDSAASVSEPSLLQSSKRSILSWRKRKLSFRSPKVKGEPLLKKAYGEEGGDDIDFDRRQLSSDESLSLGWHKTDEDSSANRSSVSEFGEDSFAIGSWEQKEVVSRDGHMKLQAQVFFASIDQRSERAAGQSACTALVAVIADWFQNNRDLMPIKSQFDSLIREGSLEWRNLCENEAYRERFPDKHFDLETVLQAKIRPLSVVPRKSFIGFFHPEGMDEGRFDFLHGAMSFDNIWDEISRVAAECPNSAEPQVYIVSWNDHFFVLKVEPEAYYIIDTLGERLYEGCNQAYILKFDRNTVIHKLPNVAQSSDDKLAGDQQIATAAAEPKNSQVQRVNGKEEGSVAGAVVTKPEESIKSEDSEEEVVCHGKESCKEYIKSFLAAIPIRELQADIKKGLMASTPLHHRLQIEFQYTEFLQPIPEICATPMTTAMSVEVSLTEVAA</sequence>